<keyword evidence="2" id="KW-0812">Transmembrane</keyword>
<dbReference type="OrthoDB" id="1682562at2"/>
<comment type="caution">
    <text evidence="3">The sequence shown here is derived from an EMBL/GenBank/DDBJ whole genome shotgun (WGS) entry which is preliminary data.</text>
</comment>
<protein>
    <recommendedName>
        <fullName evidence="5">DUF2802 domain-containing protein</fullName>
    </recommendedName>
</protein>
<dbReference type="RefSeq" id="WP_076324970.1">
    <property type="nucleotide sequence ID" value="NZ_MRTF01000009.1"/>
</dbReference>
<accession>A0A1R1AVD1</accession>
<dbReference type="InterPro" id="IPR046118">
    <property type="entry name" value="DUF6115"/>
</dbReference>
<evidence type="ECO:0000313" key="3">
    <source>
        <dbReference type="EMBL" id="OME89531.1"/>
    </source>
</evidence>
<dbReference type="Pfam" id="PF19610">
    <property type="entry name" value="DUF6115"/>
    <property type="match status" value="1"/>
</dbReference>
<proteinExistence type="predicted"/>
<keyword evidence="2" id="KW-0472">Membrane</keyword>
<evidence type="ECO:0000256" key="2">
    <source>
        <dbReference type="SAM" id="Phobius"/>
    </source>
</evidence>
<dbReference type="Proteomes" id="UP000187074">
    <property type="component" value="Unassembled WGS sequence"/>
</dbReference>
<feature type="coiled-coil region" evidence="1">
    <location>
        <begin position="37"/>
        <end position="114"/>
    </location>
</feature>
<name>A0A1R1AVD1_PAELA</name>
<dbReference type="AlphaFoldDB" id="A0A1R1AVD1"/>
<sequence length="181" mass="20310">MDLKPWIYIVLLGIAAVLYAFMLPKRREEAVSSERVVKEVENTLEGYMAEIQNENEQLVELVGQMKKDLDAKQQAHQEQISDLRERMLAMEQKMTESQTRLRTAEEKLAQTTAAASLSAGEAAAASEAEPAPLVHSIKSRYAELFDLYEQGKSIDMIAKTTGLQRGEVQLIIQLAKQEESV</sequence>
<gene>
    <name evidence="3" type="ORF">BK123_24415</name>
</gene>
<reference evidence="3 4" key="1">
    <citation type="submission" date="2016-11" db="EMBL/GenBank/DDBJ databases">
        <title>Paenibacillus species isolates.</title>
        <authorList>
            <person name="Beno S.M."/>
        </authorList>
    </citation>
    <scope>NUCLEOTIDE SEQUENCE [LARGE SCALE GENOMIC DNA]</scope>
    <source>
        <strain evidence="3 4">FSL F4-0100</strain>
    </source>
</reference>
<feature type="transmembrane region" description="Helical" evidence="2">
    <location>
        <begin position="6"/>
        <end position="23"/>
    </location>
</feature>
<evidence type="ECO:0000313" key="4">
    <source>
        <dbReference type="Proteomes" id="UP000187074"/>
    </source>
</evidence>
<evidence type="ECO:0008006" key="5">
    <source>
        <dbReference type="Google" id="ProtNLM"/>
    </source>
</evidence>
<evidence type="ECO:0000256" key="1">
    <source>
        <dbReference type="SAM" id="Coils"/>
    </source>
</evidence>
<dbReference type="EMBL" id="MRTF01000009">
    <property type="protein sequence ID" value="OME89531.1"/>
    <property type="molecule type" value="Genomic_DNA"/>
</dbReference>
<dbReference type="STRING" id="1401.BK123_24415"/>
<keyword evidence="1" id="KW-0175">Coiled coil</keyword>
<organism evidence="3 4">
    <name type="scientific">Paenibacillus lautus</name>
    <name type="common">Bacillus lautus</name>
    <dbReference type="NCBI Taxonomy" id="1401"/>
    <lineage>
        <taxon>Bacteria</taxon>
        <taxon>Bacillati</taxon>
        <taxon>Bacillota</taxon>
        <taxon>Bacilli</taxon>
        <taxon>Bacillales</taxon>
        <taxon>Paenibacillaceae</taxon>
        <taxon>Paenibacillus</taxon>
    </lineage>
</organism>
<keyword evidence="2" id="KW-1133">Transmembrane helix</keyword>